<dbReference type="PANTHER" id="PTHR37833">
    <property type="entry name" value="LIPOPROTEIN-RELATED"/>
    <property type="match status" value="1"/>
</dbReference>
<evidence type="ECO:0000313" key="2">
    <source>
        <dbReference type="EMBL" id="MDN4164375.1"/>
    </source>
</evidence>
<feature type="signal peptide" evidence="1">
    <location>
        <begin position="1"/>
        <end position="23"/>
    </location>
</feature>
<dbReference type="RefSeq" id="WP_320002901.1">
    <property type="nucleotide sequence ID" value="NZ_JAUHJS010000001.1"/>
</dbReference>
<dbReference type="Gene3D" id="2.60.40.10">
    <property type="entry name" value="Immunoglobulins"/>
    <property type="match status" value="2"/>
</dbReference>
<gene>
    <name evidence="2" type="ORF">QWY31_02620</name>
</gene>
<reference evidence="2" key="1">
    <citation type="submission" date="2023-06" db="EMBL/GenBank/DDBJ databases">
        <title>Cytophagales bacterium Strain LB-30, isolated from soil.</title>
        <authorList>
            <person name="Liu B."/>
        </authorList>
    </citation>
    <scope>NUCLEOTIDE SEQUENCE</scope>
    <source>
        <strain evidence="2">LB-30</strain>
    </source>
</reference>
<dbReference type="EMBL" id="JAUHJS010000001">
    <property type="protein sequence ID" value="MDN4164375.1"/>
    <property type="molecule type" value="Genomic_DNA"/>
</dbReference>
<dbReference type="PANTHER" id="PTHR37833:SF1">
    <property type="entry name" value="SIGNAL PEPTIDE PROTEIN"/>
    <property type="match status" value="1"/>
</dbReference>
<feature type="chain" id="PRO_5045919028" evidence="1">
    <location>
        <begin position="24"/>
        <end position="261"/>
    </location>
</feature>
<dbReference type="InterPro" id="IPR013783">
    <property type="entry name" value="Ig-like_fold"/>
</dbReference>
<dbReference type="InterPro" id="IPR011467">
    <property type="entry name" value="DUF1573"/>
</dbReference>
<dbReference type="NCBIfam" id="NF012200">
    <property type="entry name" value="choice_anch_D"/>
    <property type="match status" value="1"/>
</dbReference>
<dbReference type="Proteomes" id="UP001168552">
    <property type="component" value="Unassembled WGS sequence"/>
</dbReference>
<evidence type="ECO:0000313" key="3">
    <source>
        <dbReference type="Proteomes" id="UP001168552"/>
    </source>
</evidence>
<keyword evidence="1" id="KW-0732">Signal</keyword>
<proteinExistence type="predicted"/>
<dbReference type="Pfam" id="PF07610">
    <property type="entry name" value="DUF1573"/>
    <property type="match status" value="2"/>
</dbReference>
<organism evidence="2 3">
    <name type="scientific">Shiella aurantiaca</name>
    <dbReference type="NCBI Taxonomy" id="3058365"/>
    <lineage>
        <taxon>Bacteria</taxon>
        <taxon>Pseudomonadati</taxon>
        <taxon>Bacteroidota</taxon>
        <taxon>Cytophagia</taxon>
        <taxon>Cytophagales</taxon>
        <taxon>Shiellaceae</taxon>
        <taxon>Shiella</taxon>
    </lineage>
</organism>
<keyword evidence="3" id="KW-1185">Reference proteome</keyword>
<name>A0ABT8F1T7_9BACT</name>
<evidence type="ECO:0000256" key="1">
    <source>
        <dbReference type="SAM" id="SignalP"/>
    </source>
</evidence>
<comment type="caution">
    <text evidence="2">The sequence shown here is derived from an EMBL/GenBank/DDBJ whole genome shotgun (WGS) entry which is preliminary data.</text>
</comment>
<protein>
    <submittedName>
        <fullName evidence="2">DUF1573 domain-containing protein</fullName>
    </submittedName>
</protein>
<sequence length="261" mass="27945">MIQRIFFATFFSLFLSLAAFSQAVIEFEELSHDFGEISEGTKATHEFTFKNTGNEPLVITSVRASCGCTTPQWTKEPVAPGATGKITAVYNSQGRPGSFNKTITINSNAVKSSAVVSIKGMVARPNASTPAVAPSAEALKNSPILRAERSSLSLGKVEQNKSILVDVVINNEGASELIIQSFSSPCNCFVLDRSSLSPIAPGKQAVVKAIYTPKVLGAVKERILIQSNDLTQKAVEFNLEAEVVESLGKKSLLKEGNKTSF</sequence>
<accession>A0ABT8F1T7</accession>